<protein>
    <submittedName>
        <fullName evidence="1">Uncharacterized protein</fullName>
    </submittedName>
</protein>
<sequence>MSEYNPIHELADFIEALTSTGGNVNAALTEVALDSEDLWDAHARGVAAYLQTRELLIASGRLDANANVLAEIRNALIAPNAAWDSHSVPTVNPFALTALRNVADAGDIHELLPPVLGAEELDALKEALEEIREVISAATELPGNICGYLRYLINRCLDILAGEAIDFVALRSITLELHGLGIPTTPHLAQERREKFTNALRRVVGAWFTDFTTSAAAELAANTATKLIGG</sequence>
<evidence type="ECO:0000313" key="1">
    <source>
        <dbReference type="EMBL" id="MBB6333659.1"/>
    </source>
</evidence>
<gene>
    <name evidence="1" type="ORF">HD592_000224</name>
</gene>
<name>A0A923E4Y0_9ACTO</name>
<proteinExistence type="predicted"/>
<dbReference type="EMBL" id="JACHMK010000001">
    <property type="protein sequence ID" value="MBB6333659.1"/>
    <property type="molecule type" value="Genomic_DNA"/>
</dbReference>
<dbReference type="RefSeq" id="WP_184451347.1">
    <property type="nucleotide sequence ID" value="NZ_JACHMK010000001.1"/>
</dbReference>
<accession>A0A923E4Y0</accession>
<keyword evidence="2" id="KW-1185">Reference proteome</keyword>
<evidence type="ECO:0000313" key="2">
    <source>
        <dbReference type="Proteomes" id="UP000617426"/>
    </source>
</evidence>
<comment type="caution">
    <text evidence="1">The sequence shown here is derived from an EMBL/GenBank/DDBJ whole genome shotgun (WGS) entry which is preliminary data.</text>
</comment>
<reference evidence="1" key="1">
    <citation type="submission" date="2020-08" db="EMBL/GenBank/DDBJ databases">
        <title>Sequencing the genomes of 1000 actinobacteria strains.</title>
        <authorList>
            <person name="Klenk H.-P."/>
        </authorList>
    </citation>
    <scope>NUCLEOTIDE SEQUENCE</scope>
    <source>
        <strain evidence="1">DSM 10695</strain>
    </source>
</reference>
<dbReference type="AlphaFoldDB" id="A0A923E4Y0"/>
<dbReference type="Proteomes" id="UP000617426">
    <property type="component" value="Unassembled WGS sequence"/>
</dbReference>
<organism evidence="1 2">
    <name type="scientific">Schaalia hyovaginalis</name>
    <dbReference type="NCBI Taxonomy" id="29316"/>
    <lineage>
        <taxon>Bacteria</taxon>
        <taxon>Bacillati</taxon>
        <taxon>Actinomycetota</taxon>
        <taxon>Actinomycetes</taxon>
        <taxon>Actinomycetales</taxon>
        <taxon>Actinomycetaceae</taxon>
        <taxon>Schaalia</taxon>
    </lineage>
</organism>